<dbReference type="Proteomes" id="UP000239446">
    <property type="component" value="Unassembled WGS sequence"/>
</dbReference>
<dbReference type="RefSeq" id="WP_104415781.1">
    <property type="nucleotide sequence ID" value="NZ_PTIT01000007.1"/>
</dbReference>
<reference evidence="4 7" key="1">
    <citation type="submission" date="2018-02" db="EMBL/GenBank/DDBJ databases">
        <title>Deep subsurface shale carbon reservoir microbial communities from Ohio and West Virginia, USA.</title>
        <authorList>
            <person name="Wrighton K."/>
        </authorList>
    </citation>
    <scope>NUCLEOTIDE SEQUENCE [LARGE SCALE GENOMIC DNA]</scope>
    <source>
        <strain evidence="4 7">UTICA-S1B6</strain>
    </source>
</reference>
<dbReference type="OrthoDB" id="9775490at2"/>
<dbReference type="SMART" id="SM00382">
    <property type="entry name" value="AAA"/>
    <property type="match status" value="1"/>
</dbReference>
<protein>
    <submittedName>
        <fullName evidence="5">ABC-2 type transport system ATP-binding protein</fullName>
    </submittedName>
</protein>
<evidence type="ECO:0000259" key="3">
    <source>
        <dbReference type="PROSITE" id="PS50893"/>
    </source>
</evidence>
<evidence type="ECO:0000313" key="6">
    <source>
        <dbReference type="Proteomes" id="UP000239446"/>
    </source>
</evidence>
<proteinExistence type="predicted"/>
<keyword evidence="7" id="KW-1185">Reference proteome</keyword>
<keyword evidence="2 5" id="KW-0067">ATP-binding</keyword>
<evidence type="ECO:0000256" key="1">
    <source>
        <dbReference type="ARBA" id="ARBA00022741"/>
    </source>
</evidence>
<reference evidence="5 6" key="2">
    <citation type="submission" date="2018-02" db="EMBL/GenBank/DDBJ databases">
        <title>Subsurface microbial communities from deep shales in Ohio and West Virginia, USA.</title>
        <authorList>
            <person name="Wrighton K."/>
        </authorList>
    </citation>
    <scope>NUCLEOTIDE SEQUENCE [LARGE SCALE GENOMIC DNA]</scope>
    <source>
        <strain evidence="5 6">UTICA-S1B9</strain>
    </source>
</reference>
<dbReference type="AlphaFoldDB" id="A0A2S6G7Q5"/>
<dbReference type="PROSITE" id="PS50893">
    <property type="entry name" value="ABC_TRANSPORTER_2"/>
    <property type="match status" value="1"/>
</dbReference>
<dbReference type="EMBL" id="PTIU01000007">
    <property type="protein sequence ID" value="PPK55216.1"/>
    <property type="molecule type" value="Genomic_DNA"/>
</dbReference>
<accession>A0A2S6G7Q5</accession>
<sequence length="250" mass="27447">MISIRQLEFSYSPSARPVLKGIDLEIPENALFGLLGPNGAGKTTLLSILAGLIPCPAGCLFVDGRDMSEADNRSAARLSLVPQEYAFYLPLTVRENLTFFAGVQGVPKAEMDARIHEAAGQTGLEERLDSRAGKLSGGLKRRLNLAIGLLNRPRLLLLDEPTVGIDPHSRHFILETIRQLGRNGTTVIYTSHYMEEVEELCDQIAIMDHGQILRNGTLTELLAEAPQSVRGRQSTLESLFLDLTTRGLRD</sequence>
<organism evidence="5 6">
    <name type="scientific">Marinobacter persicus</name>
    <dbReference type="NCBI Taxonomy" id="930118"/>
    <lineage>
        <taxon>Bacteria</taxon>
        <taxon>Pseudomonadati</taxon>
        <taxon>Pseudomonadota</taxon>
        <taxon>Gammaproteobacteria</taxon>
        <taxon>Pseudomonadales</taxon>
        <taxon>Marinobacteraceae</taxon>
        <taxon>Marinobacter</taxon>
    </lineage>
</organism>
<comment type="caution">
    <text evidence="5">The sequence shown here is derived from an EMBL/GenBank/DDBJ whole genome shotgun (WGS) entry which is preliminary data.</text>
</comment>
<dbReference type="Proteomes" id="UP000239648">
    <property type="component" value="Unassembled WGS sequence"/>
</dbReference>
<evidence type="ECO:0000256" key="2">
    <source>
        <dbReference type="ARBA" id="ARBA00022840"/>
    </source>
</evidence>
<dbReference type="SUPFAM" id="SSF52540">
    <property type="entry name" value="P-loop containing nucleoside triphosphate hydrolases"/>
    <property type="match status" value="1"/>
</dbReference>
<feature type="domain" description="ABC transporter" evidence="3">
    <location>
        <begin position="4"/>
        <end position="234"/>
    </location>
</feature>
<dbReference type="InterPro" id="IPR003593">
    <property type="entry name" value="AAA+_ATPase"/>
</dbReference>
<dbReference type="EMBL" id="PTIT01000007">
    <property type="protein sequence ID" value="PPK52096.1"/>
    <property type="molecule type" value="Genomic_DNA"/>
</dbReference>
<dbReference type="Gene3D" id="3.40.50.300">
    <property type="entry name" value="P-loop containing nucleotide triphosphate hydrolases"/>
    <property type="match status" value="1"/>
</dbReference>
<dbReference type="PANTHER" id="PTHR43582:SF2">
    <property type="entry name" value="LINEARMYCIN RESISTANCE ATP-BINDING PROTEIN LNRL"/>
    <property type="match status" value="1"/>
</dbReference>
<evidence type="ECO:0000313" key="7">
    <source>
        <dbReference type="Proteomes" id="UP000239648"/>
    </source>
</evidence>
<dbReference type="STRING" id="930118.SAMN05216429_11064"/>
<evidence type="ECO:0000313" key="5">
    <source>
        <dbReference type="EMBL" id="PPK55216.1"/>
    </source>
</evidence>
<evidence type="ECO:0000313" key="4">
    <source>
        <dbReference type="EMBL" id="PPK52096.1"/>
    </source>
</evidence>
<dbReference type="Pfam" id="PF00005">
    <property type="entry name" value="ABC_tran"/>
    <property type="match status" value="1"/>
</dbReference>
<name>A0A2S6G7Q5_9GAMM</name>
<dbReference type="InterPro" id="IPR027417">
    <property type="entry name" value="P-loop_NTPase"/>
</dbReference>
<keyword evidence="1" id="KW-0547">Nucleotide-binding</keyword>
<dbReference type="InterPro" id="IPR003439">
    <property type="entry name" value="ABC_transporter-like_ATP-bd"/>
</dbReference>
<gene>
    <name evidence="5" type="ORF">B0H24_1007127</name>
    <name evidence="4" type="ORF">BY455_10720</name>
</gene>
<dbReference type="GO" id="GO:0005524">
    <property type="term" value="F:ATP binding"/>
    <property type="evidence" value="ECO:0007669"/>
    <property type="project" value="UniProtKB-KW"/>
</dbReference>
<dbReference type="GO" id="GO:0016887">
    <property type="term" value="F:ATP hydrolysis activity"/>
    <property type="evidence" value="ECO:0007669"/>
    <property type="project" value="InterPro"/>
</dbReference>
<dbReference type="PANTHER" id="PTHR43582">
    <property type="entry name" value="LINEARMYCIN RESISTANCE ATP-BINDING PROTEIN LNRL"/>
    <property type="match status" value="1"/>
</dbReference>